<evidence type="ECO:0000313" key="2">
    <source>
        <dbReference type="EMBL" id="RDX45613.1"/>
    </source>
</evidence>
<dbReference type="AlphaFoldDB" id="A0A371CZB7"/>
<feature type="region of interest" description="Disordered" evidence="1">
    <location>
        <begin position="83"/>
        <end position="111"/>
    </location>
</feature>
<dbReference type="EMBL" id="KZ857435">
    <property type="protein sequence ID" value="RDX45613.1"/>
    <property type="molecule type" value="Genomic_DNA"/>
</dbReference>
<sequence>MFVRAGPRVLPMPVTHSLIALARRGLTRLSPGDLSIGVLMSPNPSTDDRTSSFPVQAVRSKPELPRAVSPRRQTHIWPFARHPQRSTETVKRRKEDKTCDITPHSRAWTPPRKHCPKLARCTVGPGRFLMTPSRARNTGARRPTSTHVHKAESPVRTTARRWLSPQSPTTSTAR</sequence>
<organism evidence="2 3">
    <name type="scientific">Lentinus brumalis</name>
    <dbReference type="NCBI Taxonomy" id="2498619"/>
    <lineage>
        <taxon>Eukaryota</taxon>
        <taxon>Fungi</taxon>
        <taxon>Dikarya</taxon>
        <taxon>Basidiomycota</taxon>
        <taxon>Agaricomycotina</taxon>
        <taxon>Agaricomycetes</taxon>
        <taxon>Polyporales</taxon>
        <taxon>Polyporaceae</taxon>
        <taxon>Lentinus</taxon>
    </lineage>
</organism>
<evidence type="ECO:0000313" key="3">
    <source>
        <dbReference type="Proteomes" id="UP000256964"/>
    </source>
</evidence>
<keyword evidence="3" id="KW-1185">Reference proteome</keyword>
<evidence type="ECO:0000256" key="1">
    <source>
        <dbReference type="SAM" id="MobiDB-lite"/>
    </source>
</evidence>
<feature type="compositionally biased region" description="Basic and acidic residues" evidence="1">
    <location>
        <begin position="88"/>
        <end position="99"/>
    </location>
</feature>
<gene>
    <name evidence="2" type="ORF">OH76DRAFT_934620</name>
</gene>
<name>A0A371CZB7_9APHY</name>
<dbReference type="Proteomes" id="UP000256964">
    <property type="component" value="Unassembled WGS sequence"/>
</dbReference>
<reference evidence="2 3" key="1">
    <citation type="journal article" date="2018" name="Biotechnol. Biofuels">
        <title>Integrative visual omics of the white-rot fungus Polyporus brumalis exposes the biotechnological potential of its oxidative enzymes for delignifying raw plant biomass.</title>
        <authorList>
            <person name="Miyauchi S."/>
            <person name="Rancon A."/>
            <person name="Drula E."/>
            <person name="Hage H."/>
            <person name="Chaduli D."/>
            <person name="Favel A."/>
            <person name="Grisel S."/>
            <person name="Henrissat B."/>
            <person name="Herpoel-Gimbert I."/>
            <person name="Ruiz-Duenas F.J."/>
            <person name="Chevret D."/>
            <person name="Hainaut M."/>
            <person name="Lin J."/>
            <person name="Wang M."/>
            <person name="Pangilinan J."/>
            <person name="Lipzen A."/>
            <person name="Lesage-Meessen L."/>
            <person name="Navarro D."/>
            <person name="Riley R."/>
            <person name="Grigoriev I.V."/>
            <person name="Zhou S."/>
            <person name="Raouche S."/>
            <person name="Rosso M.N."/>
        </authorList>
    </citation>
    <scope>NUCLEOTIDE SEQUENCE [LARGE SCALE GENOMIC DNA]</scope>
    <source>
        <strain evidence="2 3">BRFM 1820</strain>
    </source>
</reference>
<protein>
    <submittedName>
        <fullName evidence="2">Uncharacterized protein</fullName>
    </submittedName>
</protein>
<feature type="compositionally biased region" description="Polar residues" evidence="1">
    <location>
        <begin position="164"/>
        <end position="174"/>
    </location>
</feature>
<accession>A0A371CZB7</accession>
<feature type="region of interest" description="Disordered" evidence="1">
    <location>
        <begin position="126"/>
        <end position="174"/>
    </location>
</feature>
<proteinExistence type="predicted"/>